<dbReference type="EMBL" id="FOPJ01000009">
    <property type="protein sequence ID" value="SFG65405.1"/>
    <property type="molecule type" value="Genomic_DNA"/>
</dbReference>
<accession>A0A1I2TKE4</accession>
<dbReference type="AlphaFoldDB" id="A0A1I2TKE4"/>
<keyword evidence="3" id="KW-1185">Reference proteome</keyword>
<feature type="domain" description="Aminoglycoside phosphotransferase" evidence="1">
    <location>
        <begin position="93"/>
        <end position="260"/>
    </location>
</feature>
<dbReference type="STRING" id="185761.SAMN05660282_01519"/>
<reference evidence="2 3" key="1">
    <citation type="submission" date="2016-10" db="EMBL/GenBank/DDBJ databases">
        <authorList>
            <person name="de Groot N.N."/>
        </authorList>
    </citation>
    <scope>NUCLEOTIDE SEQUENCE [LARGE SCALE GENOMIC DNA]</scope>
    <source>
        <strain>J11</strain>
        <strain evidence="3">PG 39</strain>
    </source>
</reference>
<protein>
    <submittedName>
        <fullName evidence="2">Phosphotransferase enzyme family protein</fullName>
    </submittedName>
</protein>
<evidence type="ECO:0000313" key="3">
    <source>
        <dbReference type="Proteomes" id="UP000199065"/>
    </source>
</evidence>
<dbReference type="RefSeq" id="WP_092286063.1">
    <property type="nucleotide sequence ID" value="NZ_FOPJ01000009.1"/>
</dbReference>
<dbReference type="Proteomes" id="UP000199065">
    <property type="component" value="Unassembled WGS sequence"/>
</dbReference>
<evidence type="ECO:0000259" key="1">
    <source>
        <dbReference type="Pfam" id="PF01636"/>
    </source>
</evidence>
<dbReference type="InterPro" id="IPR002575">
    <property type="entry name" value="Aminoglycoside_PTrfase"/>
</dbReference>
<sequence>MFSTPEILSIAETLLSERFGGAQKLLEHQELSGSGHAKVIRAKVASSPLLQHRSVILKYIPESDDFLDDASLIREVVAYQFTNSLAEDIRPGPVLLAHDIKRRILVITDSGDGDTFDSLLATKEVELRAHILRNLGRALGKMHAGTAGREKDFHILLTRMLRAHPDTSELQELRDHSLVESIRIGAELLHHVGLKVPATVTELSEQAQHRLDSGQHRAFTPFDLSPDNIIVAERTHFLDYEWAGFRDATFDVACVVAGFPQYVGSLPISDDEADLFIEAWMQEVRSLWPNVTNEERLHNRIVAALIGWAMAGVSLMCFGSLSNAVALEHEEDHVIHLLRAPSEGPFSAEEEIMRRDLYETFEALSRFAARGTDNRMPEVAYFARSVADRLAEEPR</sequence>
<organism evidence="2 3">
    <name type="scientific">Corynebacterium spheniscorum</name>
    <dbReference type="NCBI Taxonomy" id="185761"/>
    <lineage>
        <taxon>Bacteria</taxon>
        <taxon>Bacillati</taxon>
        <taxon>Actinomycetota</taxon>
        <taxon>Actinomycetes</taxon>
        <taxon>Mycobacteriales</taxon>
        <taxon>Corynebacteriaceae</taxon>
        <taxon>Corynebacterium</taxon>
    </lineage>
</organism>
<name>A0A1I2TKE4_9CORY</name>
<proteinExistence type="predicted"/>
<dbReference type="OrthoDB" id="144109at2"/>
<dbReference type="SUPFAM" id="SSF56112">
    <property type="entry name" value="Protein kinase-like (PK-like)"/>
    <property type="match status" value="1"/>
</dbReference>
<dbReference type="Pfam" id="PF01636">
    <property type="entry name" value="APH"/>
    <property type="match status" value="1"/>
</dbReference>
<dbReference type="Gene3D" id="3.90.1200.10">
    <property type="match status" value="1"/>
</dbReference>
<evidence type="ECO:0000313" key="2">
    <source>
        <dbReference type="EMBL" id="SFG65405.1"/>
    </source>
</evidence>
<dbReference type="InterPro" id="IPR011009">
    <property type="entry name" value="Kinase-like_dom_sf"/>
</dbReference>
<dbReference type="GO" id="GO:0016740">
    <property type="term" value="F:transferase activity"/>
    <property type="evidence" value="ECO:0007669"/>
    <property type="project" value="UniProtKB-KW"/>
</dbReference>
<gene>
    <name evidence="2" type="ORF">SAMN05660282_01519</name>
</gene>
<keyword evidence="2" id="KW-0808">Transferase</keyword>